<feature type="compositionally biased region" description="Polar residues" evidence="7">
    <location>
        <begin position="46"/>
        <end position="56"/>
    </location>
</feature>
<feature type="compositionally biased region" description="Low complexity" evidence="7">
    <location>
        <begin position="952"/>
        <end position="965"/>
    </location>
</feature>
<keyword evidence="5 8" id="KW-1133">Transmembrane helix</keyword>
<feature type="compositionally biased region" description="Basic and acidic residues" evidence="7">
    <location>
        <begin position="1009"/>
        <end position="1018"/>
    </location>
</feature>
<evidence type="ECO:0000256" key="3">
    <source>
        <dbReference type="ARBA" id="ARBA00022692"/>
    </source>
</evidence>
<feature type="region of interest" description="Disordered" evidence="7">
    <location>
        <begin position="806"/>
        <end position="881"/>
    </location>
</feature>
<dbReference type="GeneTree" id="ENSGT00730000111360"/>
<dbReference type="Proteomes" id="UP000314982">
    <property type="component" value="Unassembled WGS sequence"/>
</dbReference>
<evidence type="ECO:0000256" key="5">
    <source>
        <dbReference type="ARBA" id="ARBA00022989"/>
    </source>
</evidence>
<evidence type="ECO:0000256" key="1">
    <source>
        <dbReference type="ARBA" id="ARBA00004141"/>
    </source>
</evidence>
<feature type="signal peptide" evidence="9">
    <location>
        <begin position="1"/>
        <end position="24"/>
    </location>
</feature>
<feature type="compositionally biased region" description="Low complexity" evidence="7">
    <location>
        <begin position="326"/>
        <end position="349"/>
    </location>
</feature>
<feature type="transmembrane region" description="Helical" evidence="8">
    <location>
        <begin position="533"/>
        <end position="555"/>
    </location>
</feature>
<feature type="transmembrane region" description="Helical" evidence="8">
    <location>
        <begin position="595"/>
        <end position="617"/>
    </location>
</feature>
<proteinExistence type="predicted"/>
<organism evidence="11 12">
    <name type="scientific">Hucho hucho</name>
    <name type="common">huchen</name>
    <dbReference type="NCBI Taxonomy" id="62062"/>
    <lineage>
        <taxon>Eukaryota</taxon>
        <taxon>Metazoa</taxon>
        <taxon>Chordata</taxon>
        <taxon>Craniata</taxon>
        <taxon>Vertebrata</taxon>
        <taxon>Euteleostomi</taxon>
        <taxon>Actinopterygii</taxon>
        <taxon>Neopterygii</taxon>
        <taxon>Teleostei</taxon>
        <taxon>Protacanthopterygii</taxon>
        <taxon>Salmoniformes</taxon>
        <taxon>Salmonidae</taxon>
        <taxon>Salmoninae</taxon>
        <taxon>Hucho</taxon>
    </lineage>
</organism>
<dbReference type="InterPro" id="IPR043242">
    <property type="entry name" value="PRRT3"/>
</dbReference>
<feature type="compositionally biased region" description="Low complexity" evidence="7">
    <location>
        <begin position="372"/>
        <end position="384"/>
    </location>
</feature>
<feature type="region of interest" description="Disordered" evidence="7">
    <location>
        <begin position="910"/>
        <end position="1059"/>
    </location>
</feature>
<feature type="domain" description="Proline-rich transmembrane protein 3/4" evidence="10">
    <location>
        <begin position="433"/>
        <end position="722"/>
    </location>
</feature>
<reference evidence="11" key="2">
    <citation type="submission" date="2025-08" db="UniProtKB">
        <authorList>
            <consortium name="Ensembl"/>
        </authorList>
    </citation>
    <scope>IDENTIFICATION</scope>
</reference>
<feature type="compositionally biased region" description="Low complexity" evidence="7">
    <location>
        <begin position="29"/>
        <end position="45"/>
    </location>
</feature>
<dbReference type="PANTHER" id="PTHR47400:SF2">
    <property type="entry name" value="PROLINE-RICH TRANSMEMBRANE PROTEIN 3-LIKE"/>
    <property type="match status" value="1"/>
</dbReference>
<accession>A0A4W5LIG8</accession>
<feature type="transmembrane region" description="Helical" evidence="8">
    <location>
        <begin position="459"/>
        <end position="481"/>
    </location>
</feature>
<feature type="compositionally biased region" description="Polar residues" evidence="7">
    <location>
        <begin position="351"/>
        <end position="364"/>
    </location>
</feature>
<feature type="region of interest" description="Disordered" evidence="7">
    <location>
        <begin position="29"/>
        <end position="182"/>
    </location>
</feature>
<feature type="compositionally biased region" description="Polar residues" evidence="7">
    <location>
        <begin position="1049"/>
        <end position="1059"/>
    </location>
</feature>
<feature type="compositionally biased region" description="Low complexity" evidence="7">
    <location>
        <begin position="844"/>
        <end position="857"/>
    </location>
</feature>
<name>A0A4W5LIG8_9TELE</name>
<feature type="compositionally biased region" description="Low complexity" evidence="7">
    <location>
        <begin position="987"/>
        <end position="1002"/>
    </location>
</feature>
<feature type="region of interest" description="Disordered" evidence="7">
    <location>
        <begin position="280"/>
        <end position="384"/>
    </location>
</feature>
<feature type="compositionally biased region" description="Low complexity" evidence="7">
    <location>
        <begin position="919"/>
        <end position="928"/>
    </location>
</feature>
<dbReference type="STRING" id="62062.ENSHHUP00000025617"/>
<dbReference type="PANTHER" id="PTHR47400">
    <property type="entry name" value="PROLINE-RICH TRANSMEMBRANE PROTEIN 3"/>
    <property type="match status" value="1"/>
</dbReference>
<keyword evidence="3 8" id="KW-0812">Transmembrane</keyword>
<reference evidence="12" key="1">
    <citation type="submission" date="2018-06" db="EMBL/GenBank/DDBJ databases">
        <title>Genome assembly of Danube salmon.</title>
        <authorList>
            <person name="Macqueen D.J."/>
            <person name="Gundappa M.K."/>
        </authorList>
    </citation>
    <scope>NUCLEOTIDE SEQUENCE [LARGE SCALE GENOMIC DNA]</scope>
</reference>
<evidence type="ECO:0000256" key="8">
    <source>
        <dbReference type="SAM" id="Phobius"/>
    </source>
</evidence>
<evidence type="ECO:0000256" key="9">
    <source>
        <dbReference type="SAM" id="SignalP"/>
    </source>
</evidence>
<feature type="compositionally biased region" description="Polar residues" evidence="7">
    <location>
        <begin position="95"/>
        <end position="125"/>
    </location>
</feature>
<evidence type="ECO:0000313" key="11">
    <source>
        <dbReference type="Ensembl" id="ENSHHUP00000025617.1"/>
    </source>
</evidence>
<evidence type="ECO:0000256" key="6">
    <source>
        <dbReference type="ARBA" id="ARBA00023136"/>
    </source>
</evidence>
<keyword evidence="6 8" id="KW-0472">Membrane</keyword>
<feature type="transmembrane region" description="Helical" evidence="8">
    <location>
        <begin position="493"/>
        <end position="513"/>
    </location>
</feature>
<dbReference type="Ensembl" id="ENSHHUT00000026628.1">
    <property type="protein sequence ID" value="ENSHHUP00000025617.1"/>
    <property type="gene ID" value="ENSHHUG00000016163.1"/>
</dbReference>
<keyword evidence="12" id="KW-1185">Reference proteome</keyword>
<feature type="compositionally biased region" description="Polar residues" evidence="7">
    <location>
        <begin position="280"/>
        <end position="290"/>
    </location>
</feature>
<sequence>MATASLLLLLTLTFLLSSLHPSTSQVIVSSSSSSSSLPDPVISTSLKPSFPSSRPRGQSDVPVRVNSRDWPTEIAGGGQAGSDLGQVGEEMGIPTTKTRTTDQSQPLSPSQKLNSGSTQSQSTVEARTGTMVTAEPSGVSSAKGPTALPPTKSSGAERLTSRGRTSDGPIIQEDLDDWPATGSGSELVPTVIVKEESLVALTTLDEMPQFRPQAQTEFSRGPVSKMAKAQTTPTVSLTVQPRLSGLTTANRILSTQSPDIRVTAVPVVTQPTFIGGVVTGNMTDNATTPTDRPIAGQTPTVTSPLPRPITPGSTNQQPNSVTPQGTIPSSTNQQPSTTTLGVTTTMATTAEPRSTSSSTTNQPKKATEPGRTTTSTTKQSTKTGTTLLLITPTLQIVRGRYVPKNDSRLAQRNHSILVGRPRLPPSSTLSPPPSSFPSTNGTSLLWNDLSWTLAFAWELHVYGSAGLFLLLLAGAALGLALSPSMHCPHRGALTLANALLLLVGAARAALFMIDPYGTRKILPRPAVTALYNLPLPLLVWAQAALALLAMKGTGVSLFPAALERPPLVAVLAVLQCTLLLAADLLSPALSPAVPVTLQSLSLCWGLALCLGYLCYVFPRLRHPTAQSPVLEEGRAVKAWPGRRRAGLVLGRVLAVCALLGVLCCCLHVHSTLWLYGMLGDWRRFCWGWWLVHFWARLLELAWTFSLLLLGSWVFWRPRGARDRGDGEAGEGRAGGDIPSPGQSSGSTHKHTCWAKIVQSLTGKPCGKSESNGVGGSVGGGAGAGELPNNWAGQERSGADISKSLIRNQNREAPPSQPRCVKDSNRGRNQRGRSAERGMSDGSTGSLLRLQPLGRPLQCSQSGSLEQEKESGVSLYDFDLRPPSPIDLGRSIDEALHREHLLHGGSLFQPLCAPSPSPSPGSAVSQGGPWLRRNSDPQISDSSEDRSARTEFSVPLGGSVLSSVPSRQVTAPPTPSHQGHRWAGDGGVSVPSSVSCPVSLRPSRTSTGHLGDEGGDDTRPFLTPDSETQKGRAGREEGKSYLEVSRQDDSASISSEIINL</sequence>
<evidence type="ECO:0000256" key="2">
    <source>
        <dbReference type="ARBA" id="ARBA00022553"/>
    </source>
</evidence>
<feature type="compositionally biased region" description="Basic and acidic residues" evidence="7">
    <location>
        <begin position="1026"/>
        <end position="1048"/>
    </location>
</feature>
<keyword evidence="4 9" id="KW-0732">Signal</keyword>
<feature type="compositionally biased region" description="Gly residues" evidence="7">
    <location>
        <begin position="772"/>
        <end position="783"/>
    </location>
</feature>
<feature type="chain" id="PRO_5021503163" description="Proline-rich transmembrane protein 3/4 domain-containing protein" evidence="9">
    <location>
        <begin position="25"/>
        <end position="1059"/>
    </location>
</feature>
<feature type="region of interest" description="Disordered" evidence="7">
    <location>
        <begin position="763"/>
        <end position="794"/>
    </location>
</feature>
<evidence type="ECO:0000256" key="7">
    <source>
        <dbReference type="SAM" id="MobiDB-lite"/>
    </source>
</evidence>
<feature type="transmembrane region" description="Helical" evidence="8">
    <location>
        <begin position="693"/>
        <end position="715"/>
    </location>
</feature>
<dbReference type="InterPro" id="IPR059081">
    <property type="entry name" value="PRRT3-4"/>
</dbReference>
<feature type="compositionally biased region" description="Polar residues" evidence="7">
    <location>
        <begin position="311"/>
        <end position="325"/>
    </location>
</feature>
<evidence type="ECO:0000259" key="10">
    <source>
        <dbReference type="Pfam" id="PF25987"/>
    </source>
</evidence>
<feature type="region of interest" description="Disordered" evidence="7">
    <location>
        <begin position="723"/>
        <end position="748"/>
    </location>
</feature>
<feature type="region of interest" description="Disordered" evidence="7">
    <location>
        <begin position="418"/>
        <end position="437"/>
    </location>
</feature>
<evidence type="ECO:0000313" key="12">
    <source>
        <dbReference type="Proteomes" id="UP000314982"/>
    </source>
</evidence>
<feature type="transmembrane region" description="Helical" evidence="8">
    <location>
        <begin position="652"/>
        <end position="673"/>
    </location>
</feature>
<evidence type="ECO:0000256" key="4">
    <source>
        <dbReference type="ARBA" id="ARBA00022729"/>
    </source>
</evidence>
<reference evidence="11" key="3">
    <citation type="submission" date="2025-09" db="UniProtKB">
        <authorList>
            <consortium name="Ensembl"/>
        </authorList>
    </citation>
    <scope>IDENTIFICATION</scope>
</reference>
<protein>
    <recommendedName>
        <fullName evidence="10">Proline-rich transmembrane protein 3/4 domain-containing protein</fullName>
    </recommendedName>
</protein>
<comment type="subcellular location">
    <subcellularLocation>
        <location evidence="1">Membrane</location>
        <topology evidence="1">Multi-pass membrane protein</topology>
    </subcellularLocation>
</comment>
<feature type="transmembrane region" description="Helical" evidence="8">
    <location>
        <begin position="567"/>
        <end position="589"/>
    </location>
</feature>
<dbReference type="AlphaFoldDB" id="A0A4W5LIG8"/>
<dbReference type="Pfam" id="PF25987">
    <property type="entry name" value="PRRT3"/>
    <property type="match status" value="1"/>
</dbReference>
<keyword evidence="2" id="KW-0597">Phosphoprotein</keyword>